<dbReference type="GO" id="GO:0005737">
    <property type="term" value="C:cytoplasm"/>
    <property type="evidence" value="ECO:0007669"/>
    <property type="project" value="InterPro"/>
</dbReference>
<dbReference type="InterPro" id="IPR013767">
    <property type="entry name" value="PAS_fold"/>
</dbReference>
<dbReference type="CDD" id="cd17580">
    <property type="entry name" value="REC_2_DhkD-like"/>
    <property type="match status" value="1"/>
</dbReference>
<dbReference type="InterPro" id="IPR022641">
    <property type="entry name" value="CheR_N"/>
</dbReference>
<dbReference type="Pfam" id="PF13596">
    <property type="entry name" value="PAS_10"/>
    <property type="match status" value="1"/>
</dbReference>
<dbReference type="InterPro" id="IPR005467">
    <property type="entry name" value="His_kinase_dom"/>
</dbReference>
<dbReference type="EC" id="2.7.13.3" evidence="3"/>
<dbReference type="SMART" id="SM00448">
    <property type="entry name" value="REC"/>
    <property type="match status" value="1"/>
</dbReference>
<dbReference type="CDD" id="cd00082">
    <property type="entry name" value="HisKA"/>
    <property type="match status" value="1"/>
</dbReference>
<dbReference type="SUPFAM" id="SSF53335">
    <property type="entry name" value="S-adenosyl-L-methionine-dependent methyltransferases"/>
    <property type="match status" value="1"/>
</dbReference>
<dbReference type="PROSITE" id="PS50112">
    <property type="entry name" value="PAS"/>
    <property type="match status" value="1"/>
</dbReference>
<dbReference type="InterPro" id="IPR000014">
    <property type="entry name" value="PAS"/>
</dbReference>
<feature type="coiled-coil region" evidence="10">
    <location>
        <begin position="673"/>
        <end position="742"/>
    </location>
</feature>
<keyword evidence="5 9" id="KW-0597">Phosphoprotein</keyword>
<sequence length="1386" mass="152593">MTSKEAPEPSVDPPDVTRAVTPSLEFPIVGIGASAGGIQALTRLFEHMPNDAGMAFVIVLHLSPKHESQADAVLQRLTRMPVVQVLQATQIEKNHVYLISPANDLSMNDGYLRVTPSNREPGRPVAIDLFFRSLAEVHRTRAISVVLSGFGSDGTIGIGRIKEHGGVTIAQSPEDAECDEMPRNAIATGLVDIVLPVVEIPQKLIELRDNARAIQLPPAADDPLMASSANSSAAPHTASIEEDALQKILSTLRARTAHDFRHYKRSTVLRRIERRLQVNALRDLPSYQRFLDAHPEESAALLKDMLIGVTNFFRDRDAFEALEREIVPRICEDKSDDDSIRVWAAGCSTGEEAYSVAMLLNECVAEANKGCAIQVFATDIDESAIETARTGNYPSPIVTDVPPARLRKFFTLTHGRYLINKSLREQVLFAAHNLLRDPPFSKLDLVSCRNLLIYLDRTVQRQVLQTFHFALQPGGYLFLGSSESAEIADDLFAAVDKKNRIYRAKKSASARTAPTLPFVGPLAQPTHFSNIKPAIGRTDSSFAALHRSAMEHYAPPSVLIDRDGEILHMSEDVGRFLRYVGGEPSHNLLTLINPELRLELQTALFQALRHGKSVDAERVRLARGTALSYVNMTVRPFYDAAGGDVLAVFFDEAEETTLPEASHVAPTDENPVVAHLEAEVRRLKELLQSTVEHSNVSSEELKASNEELQAINEEMRSASEELETSKEELQSVNEEIVTVNSALLAKVEETAKANDDLQNLIASTGISTIFVDRSMRIKRYTPAAVGLFNLIATDIGRPLLDLTHRLDYPELAADVRSAFEDLKLAEREVSTLDGHWFLARVLPYRTVDDRIDGAVLTLIDITKRRRAETAARSSEERLKLAALTTDDYAIIVQDPDGTILSWNRGAHRMFGFEEHEVVGKPIDLIFVPEDRPSAPLAERETAKKEGRAEDERWHLRKDGRKIYCSGVMTSIDTVDFKGLAKIARDLTDRKSVESQQQLQLALERAIRAQAETVNRQKDEFFAVLSHELKNPLNLIHVKAELLSRSPEVKDITLVQDAADAIQRSVLGQSKIIDDLLDLSRVRTGKLALHFSPVNLASVLQAIVEASETEAANKQIRMLVSGVDAPLTIQADPVRLEQMLWNVVRNALKFTPHGGRVNLSLTRDDRYVCVEVCDTGRGIAPDFLPKVFDMFSQADGGGRRDRGGLGIGLSLTKQLIEMHGGRIEGSSAGLGQGSCFRLWLPYLPPSTPVLRTGNTADPSILKGLRVLLVDDSLEGLEGFRSLLELEGAQVRAESSPEAALEAASESEFDLILSDIGMPTMSGYELIAKLRELPACRVVPAIALTGFGREQDAAEALRAGFDAHLGKPVTLNALLVAIGGNLRKNSEY</sequence>
<dbReference type="InterPro" id="IPR050903">
    <property type="entry name" value="Bact_Chemotaxis_MeTrfase"/>
</dbReference>
<dbReference type="InterPro" id="IPR011006">
    <property type="entry name" value="CheY-like_superfamily"/>
</dbReference>
<comment type="caution">
    <text evidence="17">The sequence shown here is derived from an EMBL/GenBank/DDBJ whole genome shotgun (WGS) entry which is preliminary data.</text>
</comment>
<dbReference type="PRINTS" id="PR00996">
    <property type="entry name" value="CHERMTFRASE"/>
</dbReference>
<dbReference type="NCBIfam" id="TIGR00229">
    <property type="entry name" value="sensory_box"/>
    <property type="match status" value="1"/>
</dbReference>
<accession>A0A7Z7IGG3</accession>
<dbReference type="InterPro" id="IPR036890">
    <property type="entry name" value="HATPase_C_sf"/>
</dbReference>
<evidence type="ECO:0000259" key="11">
    <source>
        <dbReference type="PROSITE" id="PS50109"/>
    </source>
</evidence>
<dbReference type="InterPro" id="IPR000673">
    <property type="entry name" value="Sig_transdc_resp-reg_Me-estase"/>
</dbReference>
<dbReference type="CDD" id="cd16434">
    <property type="entry name" value="CheB-CheR_fusion"/>
    <property type="match status" value="1"/>
</dbReference>
<dbReference type="InterPro" id="IPR035909">
    <property type="entry name" value="CheB_C"/>
</dbReference>
<feature type="active site" evidence="8">
    <location>
        <position position="61"/>
    </location>
</feature>
<dbReference type="SUPFAM" id="SSF55785">
    <property type="entry name" value="PYP-like sensor domain (PAS domain)"/>
    <property type="match status" value="3"/>
</dbReference>
<dbReference type="PROSITE" id="PS50109">
    <property type="entry name" value="HIS_KIN"/>
    <property type="match status" value="1"/>
</dbReference>
<dbReference type="RefSeq" id="WP_097191018.1">
    <property type="nucleotide sequence ID" value="NZ_OCSU01000004.1"/>
</dbReference>
<dbReference type="InterPro" id="IPR035965">
    <property type="entry name" value="PAS-like_dom_sf"/>
</dbReference>
<dbReference type="GO" id="GO:0008984">
    <property type="term" value="F:protein-glutamate methylesterase activity"/>
    <property type="evidence" value="ECO:0007669"/>
    <property type="project" value="InterPro"/>
</dbReference>
<evidence type="ECO:0000256" key="8">
    <source>
        <dbReference type="PROSITE-ProRule" id="PRU00050"/>
    </source>
</evidence>
<dbReference type="Pfam" id="PF01339">
    <property type="entry name" value="CheB_methylest"/>
    <property type="match status" value="1"/>
</dbReference>
<keyword evidence="4 8" id="KW-0145">Chemotaxis</keyword>
<dbReference type="SMART" id="SM00387">
    <property type="entry name" value="HATPase_c"/>
    <property type="match status" value="1"/>
</dbReference>
<evidence type="ECO:0000256" key="2">
    <source>
        <dbReference type="ARBA" id="ARBA00004429"/>
    </source>
</evidence>
<feature type="modified residue" description="4-aspartylphosphate" evidence="9">
    <location>
        <position position="1313"/>
    </location>
</feature>
<dbReference type="Pfam" id="PF00512">
    <property type="entry name" value="HisKA"/>
    <property type="match status" value="1"/>
</dbReference>
<feature type="domain" description="PAS" evidence="13">
    <location>
        <begin position="874"/>
        <end position="945"/>
    </location>
</feature>
<dbReference type="SUPFAM" id="SSF47384">
    <property type="entry name" value="Homodimeric domain of signal transducing histidine kinase"/>
    <property type="match status" value="1"/>
</dbReference>
<dbReference type="PANTHER" id="PTHR24422">
    <property type="entry name" value="CHEMOTAXIS PROTEIN METHYLTRANSFERASE"/>
    <property type="match status" value="1"/>
</dbReference>
<dbReference type="SUPFAM" id="SSF52172">
    <property type="entry name" value="CheY-like"/>
    <property type="match status" value="1"/>
</dbReference>
<dbReference type="SUPFAM" id="SSF52738">
    <property type="entry name" value="Methylesterase CheB, C-terminal domain"/>
    <property type="match status" value="1"/>
</dbReference>
<evidence type="ECO:0000256" key="1">
    <source>
        <dbReference type="ARBA" id="ARBA00000085"/>
    </source>
</evidence>
<keyword evidence="7" id="KW-0418">Kinase</keyword>
<evidence type="ECO:0000259" key="12">
    <source>
        <dbReference type="PROSITE" id="PS50110"/>
    </source>
</evidence>
<dbReference type="GO" id="GO:0000156">
    <property type="term" value="F:phosphorelay response regulator activity"/>
    <property type="evidence" value="ECO:0007669"/>
    <property type="project" value="InterPro"/>
</dbReference>
<gene>
    <name evidence="17" type="ORF">SAMN05446927_8108</name>
</gene>
<dbReference type="Pfam" id="PF03705">
    <property type="entry name" value="CheR_N"/>
    <property type="match status" value="1"/>
</dbReference>
<dbReference type="Pfam" id="PF02518">
    <property type="entry name" value="HATPase_c"/>
    <property type="match status" value="1"/>
</dbReference>
<dbReference type="SUPFAM" id="SSF55874">
    <property type="entry name" value="ATPase domain of HSP90 chaperone/DNA topoisomerase II/histidine kinase"/>
    <property type="match status" value="1"/>
</dbReference>
<dbReference type="InterPro" id="IPR003594">
    <property type="entry name" value="HATPase_dom"/>
</dbReference>
<evidence type="ECO:0000256" key="7">
    <source>
        <dbReference type="ARBA" id="ARBA00022777"/>
    </source>
</evidence>
<dbReference type="InterPro" id="IPR001789">
    <property type="entry name" value="Sig_transdc_resp-reg_receiver"/>
</dbReference>
<dbReference type="PROSITE" id="PS50113">
    <property type="entry name" value="PAC"/>
    <property type="match status" value="1"/>
</dbReference>
<dbReference type="CDD" id="cd02440">
    <property type="entry name" value="AdoMet_MTases"/>
    <property type="match status" value="1"/>
</dbReference>
<dbReference type="PROSITE" id="PS50110">
    <property type="entry name" value="RESPONSE_REGULATORY"/>
    <property type="match status" value="1"/>
</dbReference>
<dbReference type="EMBL" id="OCSU01000004">
    <property type="protein sequence ID" value="SOE91216.1"/>
    <property type="molecule type" value="Genomic_DNA"/>
</dbReference>
<keyword evidence="6" id="KW-0808">Transferase</keyword>
<dbReference type="GO" id="GO:0008757">
    <property type="term" value="F:S-adenosylmethionine-dependent methyltransferase activity"/>
    <property type="evidence" value="ECO:0007669"/>
    <property type="project" value="InterPro"/>
</dbReference>
<feature type="domain" description="PAC" evidence="14">
    <location>
        <begin position="823"/>
        <end position="873"/>
    </location>
</feature>
<dbReference type="GO" id="GO:0000155">
    <property type="term" value="F:phosphorelay sensor kinase activity"/>
    <property type="evidence" value="ECO:0007669"/>
    <property type="project" value="InterPro"/>
</dbReference>
<name>A0A7Z7IGG3_9BURK</name>
<dbReference type="SMART" id="SM00388">
    <property type="entry name" value="HisKA"/>
    <property type="match status" value="1"/>
</dbReference>
<dbReference type="InterPro" id="IPR036097">
    <property type="entry name" value="HisK_dim/P_sf"/>
</dbReference>
<evidence type="ECO:0000256" key="6">
    <source>
        <dbReference type="ARBA" id="ARBA00022679"/>
    </source>
</evidence>
<feature type="domain" description="Histidine kinase" evidence="11">
    <location>
        <begin position="1023"/>
        <end position="1243"/>
    </location>
</feature>
<feature type="active site" evidence="8">
    <location>
        <position position="153"/>
    </location>
</feature>
<evidence type="ECO:0000256" key="10">
    <source>
        <dbReference type="SAM" id="Coils"/>
    </source>
</evidence>
<dbReference type="Pfam" id="PF01739">
    <property type="entry name" value="CheR"/>
    <property type="match status" value="1"/>
</dbReference>
<dbReference type="Pfam" id="PF00989">
    <property type="entry name" value="PAS"/>
    <property type="match status" value="1"/>
</dbReference>
<evidence type="ECO:0000256" key="5">
    <source>
        <dbReference type="ARBA" id="ARBA00022553"/>
    </source>
</evidence>
<proteinExistence type="predicted"/>
<dbReference type="InterPro" id="IPR029063">
    <property type="entry name" value="SAM-dependent_MTases_sf"/>
</dbReference>
<evidence type="ECO:0000256" key="9">
    <source>
        <dbReference type="PROSITE-ProRule" id="PRU00169"/>
    </source>
</evidence>
<evidence type="ECO:0000259" key="15">
    <source>
        <dbReference type="PROSITE" id="PS50122"/>
    </source>
</evidence>
<dbReference type="Pfam" id="PF00072">
    <property type="entry name" value="Response_reg"/>
    <property type="match status" value="1"/>
</dbReference>
<keyword evidence="8" id="KW-0378">Hydrolase</keyword>
<evidence type="ECO:0000313" key="18">
    <source>
        <dbReference type="Proteomes" id="UP000219522"/>
    </source>
</evidence>
<dbReference type="Gene3D" id="1.10.287.130">
    <property type="match status" value="1"/>
</dbReference>
<feature type="domain" description="CheB-type methylesterase" evidence="15">
    <location>
        <begin position="22"/>
        <end position="211"/>
    </location>
</feature>
<dbReference type="PANTHER" id="PTHR24422:SF10">
    <property type="entry name" value="CHEMOTAXIS PROTEIN METHYLTRANSFERASE 2"/>
    <property type="match status" value="1"/>
</dbReference>
<dbReference type="InterPro" id="IPR000780">
    <property type="entry name" value="CheR_MeTrfase"/>
</dbReference>
<evidence type="ECO:0000259" key="16">
    <source>
        <dbReference type="PROSITE" id="PS50123"/>
    </source>
</evidence>
<dbReference type="Gene3D" id="3.30.565.10">
    <property type="entry name" value="Histidine kinase-like ATPase, C-terminal domain"/>
    <property type="match status" value="1"/>
</dbReference>
<dbReference type="InterPro" id="IPR003661">
    <property type="entry name" value="HisK_dim/P_dom"/>
</dbReference>
<organism evidence="17 18">
    <name type="scientific">Caballeronia arationis</name>
    <dbReference type="NCBI Taxonomy" id="1777142"/>
    <lineage>
        <taxon>Bacteria</taxon>
        <taxon>Pseudomonadati</taxon>
        <taxon>Pseudomonadota</taxon>
        <taxon>Betaproteobacteria</taxon>
        <taxon>Burkholderiales</taxon>
        <taxon>Burkholderiaceae</taxon>
        <taxon>Caballeronia</taxon>
    </lineage>
</organism>
<dbReference type="PROSITE" id="PS50123">
    <property type="entry name" value="CHER"/>
    <property type="match status" value="1"/>
</dbReference>
<dbReference type="FunFam" id="3.30.565.10:FF:000006">
    <property type="entry name" value="Sensor histidine kinase WalK"/>
    <property type="match status" value="1"/>
</dbReference>
<comment type="subcellular location">
    <subcellularLocation>
        <location evidence="2">Cell inner membrane</location>
        <topology evidence="2">Multi-pass membrane protein</topology>
    </subcellularLocation>
</comment>
<feature type="active site" evidence="8">
    <location>
        <position position="34"/>
    </location>
</feature>
<feature type="domain" description="CheR-type methyltransferase" evidence="16">
    <location>
        <begin position="233"/>
        <end position="507"/>
    </location>
</feature>
<evidence type="ECO:0000259" key="14">
    <source>
        <dbReference type="PROSITE" id="PS50113"/>
    </source>
</evidence>
<dbReference type="SUPFAM" id="SSF47757">
    <property type="entry name" value="Chemotaxis receptor methyltransferase CheR, N-terminal domain"/>
    <property type="match status" value="1"/>
</dbReference>
<keyword evidence="18" id="KW-1185">Reference proteome</keyword>
<evidence type="ECO:0000259" key="13">
    <source>
        <dbReference type="PROSITE" id="PS50112"/>
    </source>
</evidence>
<dbReference type="PROSITE" id="PS50122">
    <property type="entry name" value="CHEB"/>
    <property type="match status" value="1"/>
</dbReference>
<keyword evidence="10" id="KW-0175">Coiled coil</keyword>
<dbReference type="Proteomes" id="UP000219522">
    <property type="component" value="Unassembled WGS sequence"/>
</dbReference>
<dbReference type="SMART" id="SM00091">
    <property type="entry name" value="PAS"/>
    <property type="match status" value="3"/>
</dbReference>
<dbReference type="Pfam" id="PF13426">
    <property type="entry name" value="PAS_9"/>
    <property type="match status" value="1"/>
</dbReference>
<evidence type="ECO:0000256" key="3">
    <source>
        <dbReference type="ARBA" id="ARBA00012438"/>
    </source>
</evidence>
<dbReference type="SMART" id="SM00138">
    <property type="entry name" value="MeTrc"/>
    <property type="match status" value="1"/>
</dbReference>
<dbReference type="InterPro" id="IPR022642">
    <property type="entry name" value="CheR_C"/>
</dbReference>
<feature type="domain" description="Response regulatory" evidence="12">
    <location>
        <begin position="1264"/>
        <end position="1380"/>
    </location>
</feature>
<reference evidence="17 18" key="1">
    <citation type="submission" date="2017-09" db="EMBL/GenBank/DDBJ databases">
        <authorList>
            <person name="Varghese N."/>
            <person name="Submissions S."/>
        </authorList>
    </citation>
    <scope>NUCLEOTIDE SEQUENCE [LARGE SCALE GENOMIC DNA]</scope>
    <source>
        <strain evidence="17 18">OK806</strain>
    </source>
</reference>
<dbReference type="GO" id="GO:0006355">
    <property type="term" value="P:regulation of DNA-templated transcription"/>
    <property type="evidence" value="ECO:0007669"/>
    <property type="project" value="InterPro"/>
</dbReference>
<dbReference type="Gene3D" id="3.40.50.180">
    <property type="entry name" value="Methylesterase CheB, C-terminal domain"/>
    <property type="match status" value="1"/>
</dbReference>
<evidence type="ECO:0000313" key="17">
    <source>
        <dbReference type="EMBL" id="SOE91216.1"/>
    </source>
</evidence>
<dbReference type="Gene3D" id="3.30.450.20">
    <property type="entry name" value="PAS domain"/>
    <property type="match status" value="2"/>
</dbReference>
<evidence type="ECO:0000256" key="4">
    <source>
        <dbReference type="ARBA" id="ARBA00022500"/>
    </source>
</evidence>
<dbReference type="GO" id="GO:0005886">
    <property type="term" value="C:plasma membrane"/>
    <property type="evidence" value="ECO:0007669"/>
    <property type="project" value="UniProtKB-SubCell"/>
</dbReference>
<dbReference type="CDD" id="cd00130">
    <property type="entry name" value="PAS"/>
    <property type="match status" value="3"/>
</dbReference>
<protein>
    <recommendedName>
        <fullName evidence="3">histidine kinase</fullName>
        <ecNumber evidence="3">2.7.13.3</ecNumber>
    </recommendedName>
</protein>
<comment type="catalytic activity">
    <reaction evidence="1">
        <text>ATP + protein L-histidine = ADP + protein N-phospho-L-histidine.</text>
        <dbReference type="EC" id="2.7.13.3"/>
    </reaction>
</comment>
<dbReference type="InterPro" id="IPR000700">
    <property type="entry name" value="PAS-assoc_C"/>
</dbReference>
<dbReference type="GO" id="GO:0006935">
    <property type="term" value="P:chemotaxis"/>
    <property type="evidence" value="ECO:0007669"/>
    <property type="project" value="UniProtKB-UniRule"/>
</dbReference>
<dbReference type="Gene3D" id="3.40.50.2300">
    <property type="match status" value="1"/>
</dbReference>
<dbReference type="Gene3D" id="3.40.50.150">
    <property type="entry name" value="Vaccinia Virus protein VP39"/>
    <property type="match status" value="1"/>
</dbReference>